<evidence type="ECO:0000256" key="4">
    <source>
        <dbReference type="ARBA" id="ARBA00022485"/>
    </source>
</evidence>
<dbReference type="PROSITE" id="PS00645">
    <property type="entry name" value="COMPLEX1_51K_2"/>
    <property type="match status" value="1"/>
</dbReference>
<dbReference type="InterPro" id="IPR001949">
    <property type="entry name" value="NADH-UbQ_OxRdtase_51kDa_CS"/>
</dbReference>
<dbReference type="Gene3D" id="1.20.1440.230">
    <property type="entry name" value="NADH-ubiquinone oxidoreductase 51kDa subunit, iron-sulphur binding domain"/>
    <property type="match status" value="1"/>
</dbReference>
<dbReference type="GO" id="GO:0048038">
    <property type="term" value="F:quinone binding"/>
    <property type="evidence" value="ECO:0007669"/>
    <property type="project" value="UniProtKB-KW"/>
</dbReference>
<dbReference type="InterPro" id="IPR037207">
    <property type="entry name" value="Nuop51_4Fe4S-bd_sf"/>
</dbReference>
<dbReference type="Pfam" id="PF10531">
    <property type="entry name" value="SLBB"/>
    <property type="match status" value="1"/>
</dbReference>
<keyword evidence="13" id="KW-0874">Quinone</keyword>
<comment type="cofactor">
    <cofactor evidence="1 13">
        <name>FMN</name>
        <dbReference type="ChEBI" id="CHEBI:58210"/>
    </cofactor>
</comment>
<evidence type="ECO:0000259" key="14">
    <source>
        <dbReference type="SMART" id="SM00928"/>
    </source>
</evidence>
<dbReference type="InterPro" id="IPR019554">
    <property type="entry name" value="Soluble_ligand-bd"/>
</dbReference>
<evidence type="ECO:0000256" key="11">
    <source>
        <dbReference type="ARBA" id="ARBA00023027"/>
    </source>
</evidence>
<sequence>MTMAAIRTKPDPQIYTFEGFGSSRYPNLMLRGAGELDNWRLQVYTRKWEGYEACRKALKMEPAAVTAEVKASDLRGRGGAGFRTGMKWGFMPKDTPERKVTRYLVCNGDEGEPGTFKDRAILEYNPHQLIEGMIIAGWAMQCRTGFIYLRGEFSWLIDKLEAALQEARDAGYLGKDILGTGWDYDILTYRGAGAYICGEETALLNSLEGRRGEPRVKPPFPASVGAFGQPTTVNNVETLAAVAPILRMGGAAYAELGTPGNTGTRIYGLSGHVKRPGLYELPLGLPMDFILNDLGGGSSTGRKIKAVIPGGSSAPVFDAKDFDCPMDFDTVKARGSMAGSGGMIVMDESTCMVQALLRLTHFYAHESCGQCTPCREGCNWMEMILHRIEHGQGRPADLDLLASLPPRINMRTLCPLGDAACGPVESFLQKFRPEFEYHIEHKSCMAGAKSILPGVLAPA</sequence>
<dbReference type="GO" id="GO:0010181">
    <property type="term" value="F:FMN binding"/>
    <property type="evidence" value="ECO:0007669"/>
    <property type="project" value="InterPro"/>
</dbReference>
<dbReference type="EMBL" id="AP027080">
    <property type="protein sequence ID" value="BDU71032.1"/>
    <property type="molecule type" value="Genomic_DNA"/>
</dbReference>
<dbReference type="GO" id="GO:0051539">
    <property type="term" value="F:4 iron, 4 sulfur cluster binding"/>
    <property type="evidence" value="ECO:0007669"/>
    <property type="project" value="UniProtKB-UniRule"/>
</dbReference>
<gene>
    <name evidence="15" type="primary">nuoF</name>
    <name evidence="15" type="ORF">METEAL_02060</name>
</gene>
<dbReference type="InterPro" id="IPR019575">
    <property type="entry name" value="Nuop51_4Fe4S-bd"/>
</dbReference>
<comment type="function">
    <text evidence="13">NDH-1 shuttles electrons from NADH, via FMN and iron-sulfur (Fe-S) centers, to quinones in the respiratory chain.</text>
</comment>
<evidence type="ECO:0000313" key="15">
    <source>
        <dbReference type="EMBL" id="BDU71032.1"/>
    </source>
</evidence>
<evidence type="ECO:0000256" key="6">
    <source>
        <dbReference type="ARBA" id="ARBA00022643"/>
    </source>
</evidence>
<dbReference type="Gene3D" id="3.40.50.11540">
    <property type="entry name" value="NADH-ubiquinone oxidoreductase 51kDa subunit"/>
    <property type="match status" value="1"/>
</dbReference>
<dbReference type="GO" id="GO:0046872">
    <property type="term" value="F:metal ion binding"/>
    <property type="evidence" value="ECO:0007669"/>
    <property type="project" value="UniProtKB-KW"/>
</dbReference>
<comment type="similarity">
    <text evidence="3 13">Belongs to the complex I 51 kDa subunit family.</text>
</comment>
<evidence type="ECO:0000256" key="13">
    <source>
        <dbReference type="RuleBase" id="RU364066"/>
    </source>
</evidence>
<evidence type="ECO:0000256" key="12">
    <source>
        <dbReference type="ARBA" id="ARBA00047712"/>
    </source>
</evidence>
<feature type="domain" description="NADH-ubiquinone oxidoreductase 51kDa subunit iron-sulphur binding" evidence="14">
    <location>
        <begin position="353"/>
        <end position="398"/>
    </location>
</feature>
<dbReference type="AlphaFoldDB" id="A0AA48K871"/>
<keyword evidence="5 13" id="KW-0285">Flavoprotein</keyword>
<keyword evidence="11 13" id="KW-0520">NAD</keyword>
<evidence type="ECO:0000256" key="3">
    <source>
        <dbReference type="ARBA" id="ARBA00007523"/>
    </source>
</evidence>
<comment type="catalytic activity">
    <reaction evidence="12 13">
        <text>a quinone + NADH + 5 H(+)(in) = a quinol + NAD(+) + 4 H(+)(out)</text>
        <dbReference type="Rhea" id="RHEA:57888"/>
        <dbReference type="ChEBI" id="CHEBI:15378"/>
        <dbReference type="ChEBI" id="CHEBI:24646"/>
        <dbReference type="ChEBI" id="CHEBI:57540"/>
        <dbReference type="ChEBI" id="CHEBI:57945"/>
        <dbReference type="ChEBI" id="CHEBI:132124"/>
    </reaction>
</comment>
<keyword evidence="8" id="KW-1278">Translocase</keyword>
<reference evidence="16" key="1">
    <citation type="journal article" date="2023" name="Int. J. Syst. Evol. Microbiol.">
        <title>Mesoterricola silvestris gen. nov., sp. nov., Mesoterricola sediminis sp. nov., Geothrix oryzae sp. nov., Geothrix edaphica sp. nov., Geothrix rubra sp. nov., and Geothrix limicola sp. nov., six novel members of Acidobacteriota isolated from soils.</title>
        <authorList>
            <person name="Itoh H."/>
            <person name="Sugisawa Y."/>
            <person name="Mise K."/>
            <person name="Xu Z."/>
            <person name="Kuniyasu M."/>
            <person name="Ushijima N."/>
            <person name="Kawano K."/>
            <person name="Kobayashi E."/>
            <person name="Shiratori Y."/>
            <person name="Masuda Y."/>
            <person name="Senoo K."/>
        </authorList>
    </citation>
    <scope>NUCLEOTIDE SEQUENCE [LARGE SCALE GENOMIC DNA]</scope>
    <source>
        <strain evidence="16">W79</strain>
    </source>
</reference>
<dbReference type="FunFam" id="3.40.50.11540:FF:000001">
    <property type="entry name" value="NADH dehydrogenase [ubiquinone] flavoprotein 1, mitochondrial"/>
    <property type="match status" value="1"/>
</dbReference>
<dbReference type="PANTHER" id="PTHR43578">
    <property type="entry name" value="NADH-QUINONE OXIDOREDUCTASE SUBUNIT F"/>
    <property type="match status" value="1"/>
</dbReference>
<keyword evidence="4 13" id="KW-0004">4Fe-4S</keyword>
<dbReference type="Gene3D" id="6.10.250.1450">
    <property type="match status" value="1"/>
</dbReference>
<keyword evidence="7 13" id="KW-0479">Metal-binding</keyword>
<protein>
    <recommendedName>
        <fullName evidence="13">NADH-quinone oxidoreductase subunit F</fullName>
        <ecNumber evidence="13">7.1.1.-</ecNumber>
    </recommendedName>
</protein>
<dbReference type="Pfam" id="PF10589">
    <property type="entry name" value="NADH_4Fe-4S"/>
    <property type="match status" value="1"/>
</dbReference>
<evidence type="ECO:0000256" key="10">
    <source>
        <dbReference type="ARBA" id="ARBA00023014"/>
    </source>
</evidence>
<dbReference type="KEGG" id="msil:METEAL_02060"/>
<evidence type="ECO:0000256" key="1">
    <source>
        <dbReference type="ARBA" id="ARBA00001917"/>
    </source>
</evidence>
<evidence type="ECO:0000256" key="5">
    <source>
        <dbReference type="ARBA" id="ARBA00022630"/>
    </source>
</evidence>
<dbReference type="Gene3D" id="3.10.20.600">
    <property type="match status" value="1"/>
</dbReference>
<dbReference type="SMART" id="SM00928">
    <property type="entry name" value="NADH_4Fe-4S"/>
    <property type="match status" value="1"/>
</dbReference>
<dbReference type="InterPro" id="IPR011538">
    <property type="entry name" value="Nuo51_FMN-bd"/>
</dbReference>
<evidence type="ECO:0000256" key="9">
    <source>
        <dbReference type="ARBA" id="ARBA00023004"/>
    </source>
</evidence>
<proteinExistence type="inferred from homology"/>
<keyword evidence="10 13" id="KW-0411">Iron-sulfur</keyword>
<comment type="cofactor">
    <cofactor evidence="2 13">
        <name>[4Fe-4S] cluster</name>
        <dbReference type="ChEBI" id="CHEBI:49883"/>
    </cofactor>
</comment>
<dbReference type="SUPFAM" id="SSF142019">
    <property type="entry name" value="Nqo1 FMN-binding domain-like"/>
    <property type="match status" value="1"/>
</dbReference>
<dbReference type="PANTHER" id="PTHR43578:SF3">
    <property type="entry name" value="NADH-QUINONE OXIDOREDUCTASE SUBUNIT F"/>
    <property type="match status" value="1"/>
</dbReference>
<dbReference type="InterPro" id="IPR037225">
    <property type="entry name" value="Nuo51_FMN-bd_sf"/>
</dbReference>
<dbReference type="NCBIfam" id="TIGR01959">
    <property type="entry name" value="nuoF_fam"/>
    <property type="match status" value="1"/>
</dbReference>
<dbReference type="NCBIfam" id="NF010120">
    <property type="entry name" value="PRK13596.1"/>
    <property type="match status" value="1"/>
</dbReference>
<dbReference type="SUPFAM" id="SSF142984">
    <property type="entry name" value="Nqo1 middle domain-like"/>
    <property type="match status" value="1"/>
</dbReference>
<name>A0AA48K871_9BACT</name>
<evidence type="ECO:0000256" key="7">
    <source>
        <dbReference type="ARBA" id="ARBA00022723"/>
    </source>
</evidence>
<keyword evidence="9 13" id="KW-0408">Iron</keyword>
<organism evidence="15 16">
    <name type="scientific">Mesoterricola silvestris</name>
    <dbReference type="NCBI Taxonomy" id="2927979"/>
    <lineage>
        <taxon>Bacteria</taxon>
        <taxon>Pseudomonadati</taxon>
        <taxon>Acidobacteriota</taxon>
        <taxon>Holophagae</taxon>
        <taxon>Holophagales</taxon>
        <taxon>Holophagaceae</taxon>
        <taxon>Mesoterricola</taxon>
    </lineage>
</organism>
<dbReference type="Proteomes" id="UP001238179">
    <property type="component" value="Chromosome"/>
</dbReference>
<keyword evidence="6 13" id="KW-0288">FMN</keyword>
<keyword evidence="16" id="KW-1185">Reference proteome</keyword>
<evidence type="ECO:0000256" key="2">
    <source>
        <dbReference type="ARBA" id="ARBA00001966"/>
    </source>
</evidence>
<dbReference type="Pfam" id="PF01512">
    <property type="entry name" value="Complex1_51K"/>
    <property type="match status" value="1"/>
</dbReference>
<evidence type="ECO:0000313" key="16">
    <source>
        <dbReference type="Proteomes" id="UP001238179"/>
    </source>
</evidence>
<accession>A0AA48K871</accession>
<dbReference type="EC" id="7.1.1.-" evidence="13"/>
<dbReference type="GO" id="GO:0008137">
    <property type="term" value="F:NADH dehydrogenase (ubiquinone) activity"/>
    <property type="evidence" value="ECO:0007669"/>
    <property type="project" value="InterPro"/>
</dbReference>
<dbReference type="SUPFAM" id="SSF140490">
    <property type="entry name" value="Nqo1C-terminal domain-like"/>
    <property type="match status" value="1"/>
</dbReference>
<dbReference type="PROSITE" id="PS00644">
    <property type="entry name" value="COMPLEX1_51K_1"/>
    <property type="match status" value="1"/>
</dbReference>
<dbReference type="FunFam" id="1.20.1440.230:FF:000001">
    <property type="entry name" value="Mitochondrial NADH dehydrogenase flavoprotein 1"/>
    <property type="match status" value="1"/>
</dbReference>
<dbReference type="GO" id="GO:0051287">
    <property type="term" value="F:NAD binding"/>
    <property type="evidence" value="ECO:0007669"/>
    <property type="project" value="UniProtKB-UniRule"/>
</dbReference>
<evidence type="ECO:0000256" key="8">
    <source>
        <dbReference type="ARBA" id="ARBA00022967"/>
    </source>
</evidence>
<dbReference type="InterPro" id="IPR011537">
    <property type="entry name" value="NADH-UbQ_OxRdtase_suF"/>
</dbReference>